<feature type="transmembrane region" description="Helical" evidence="1">
    <location>
        <begin position="16"/>
        <end position="35"/>
    </location>
</feature>
<dbReference type="EMBL" id="BAABAT010000039">
    <property type="protein sequence ID" value="GAA4260236.1"/>
    <property type="molecule type" value="Genomic_DNA"/>
</dbReference>
<feature type="transmembrane region" description="Helical" evidence="1">
    <location>
        <begin position="41"/>
        <end position="62"/>
    </location>
</feature>
<proteinExistence type="predicted"/>
<dbReference type="RefSeq" id="WP_345137166.1">
    <property type="nucleotide sequence ID" value="NZ_BAABAT010000039.1"/>
</dbReference>
<keyword evidence="1" id="KW-0472">Membrane</keyword>
<evidence type="ECO:0000256" key="1">
    <source>
        <dbReference type="SAM" id="Phobius"/>
    </source>
</evidence>
<dbReference type="Proteomes" id="UP001500620">
    <property type="component" value="Unassembled WGS sequence"/>
</dbReference>
<evidence type="ECO:0000313" key="3">
    <source>
        <dbReference type="Proteomes" id="UP001500620"/>
    </source>
</evidence>
<gene>
    <name evidence="2" type="ORF">GCM10022255_088120</name>
</gene>
<organism evidence="2 3">
    <name type="scientific">Dactylosporangium darangshiense</name>
    <dbReference type="NCBI Taxonomy" id="579108"/>
    <lineage>
        <taxon>Bacteria</taxon>
        <taxon>Bacillati</taxon>
        <taxon>Actinomycetota</taxon>
        <taxon>Actinomycetes</taxon>
        <taxon>Micromonosporales</taxon>
        <taxon>Micromonosporaceae</taxon>
        <taxon>Dactylosporangium</taxon>
    </lineage>
</organism>
<evidence type="ECO:0008006" key="4">
    <source>
        <dbReference type="Google" id="ProtNLM"/>
    </source>
</evidence>
<feature type="transmembrane region" description="Helical" evidence="1">
    <location>
        <begin position="112"/>
        <end position="137"/>
    </location>
</feature>
<comment type="caution">
    <text evidence="2">The sequence shown here is derived from an EMBL/GenBank/DDBJ whole genome shotgun (WGS) entry which is preliminary data.</text>
</comment>
<keyword evidence="1" id="KW-0812">Transmembrane</keyword>
<protein>
    <recommendedName>
        <fullName evidence="4">Integral membrane protein</fullName>
    </recommendedName>
</protein>
<keyword evidence="3" id="KW-1185">Reference proteome</keyword>
<sequence length="248" mass="27397">MSQSANGEEGLGRRNAWLYYLLVGGAAIVLLPFTVVLHDQLWPQLAEVLLLIVPGSIAFVMGNRRPKPRLLVVRAGEFIAPPSYFGLATTAASWPAVVGILLATLFDDDDWGVFSWMLFAVTLGCAYFMVLSFVMLVRGTGLLVLRPDGLCVVDAFVTYDVPWEAIMTGPLPTVFGIGRLGILWPELVKSRGPLRRRNLQRIQLQLQRSAVHREFLHDAVNHYLNHPEDRGVIGTNEGLERLLGALPA</sequence>
<feature type="transmembrane region" description="Helical" evidence="1">
    <location>
        <begin position="83"/>
        <end position="106"/>
    </location>
</feature>
<reference evidence="3" key="1">
    <citation type="journal article" date="2019" name="Int. J. Syst. Evol. Microbiol.">
        <title>The Global Catalogue of Microorganisms (GCM) 10K type strain sequencing project: providing services to taxonomists for standard genome sequencing and annotation.</title>
        <authorList>
            <consortium name="The Broad Institute Genomics Platform"/>
            <consortium name="The Broad Institute Genome Sequencing Center for Infectious Disease"/>
            <person name="Wu L."/>
            <person name="Ma J."/>
        </authorList>
    </citation>
    <scope>NUCLEOTIDE SEQUENCE [LARGE SCALE GENOMIC DNA]</scope>
    <source>
        <strain evidence="3">JCM 17441</strain>
    </source>
</reference>
<evidence type="ECO:0000313" key="2">
    <source>
        <dbReference type="EMBL" id="GAA4260236.1"/>
    </source>
</evidence>
<accession>A0ABP8DNU2</accession>
<keyword evidence="1" id="KW-1133">Transmembrane helix</keyword>
<name>A0ABP8DNU2_9ACTN</name>